<evidence type="ECO:0000259" key="14">
    <source>
        <dbReference type="Pfam" id="PF23419"/>
    </source>
</evidence>
<keyword evidence="5" id="KW-0963">Cytoplasm</keyword>
<evidence type="ECO:0000256" key="12">
    <source>
        <dbReference type="ARBA" id="ARBA00034306"/>
    </source>
</evidence>
<dbReference type="SUPFAM" id="SSF50978">
    <property type="entry name" value="WD40 repeat-like"/>
    <property type="match status" value="1"/>
</dbReference>
<dbReference type="InterPro" id="IPR015943">
    <property type="entry name" value="WD40/YVTN_repeat-like_dom_sf"/>
</dbReference>
<protein>
    <recommendedName>
        <fullName evidence="4">RING-type E3 ubiquitin transferase</fullName>
        <ecNumber evidence="4">2.3.2.27</ecNumber>
    </recommendedName>
</protein>
<evidence type="ECO:0000256" key="2">
    <source>
        <dbReference type="ARBA" id="ARBA00004496"/>
    </source>
</evidence>
<keyword evidence="7" id="KW-0677">Repeat</keyword>
<dbReference type="PANTHER" id="PTHR16047">
    <property type="entry name" value="RFWD3 PROTEIN"/>
    <property type="match status" value="1"/>
</dbReference>
<feature type="coiled-coil region" evidence="13">
    <location>
        <begin position="27"/>
        <end position="68"/>
    </location>
</feature>
<dbReference type="InterPro" id="IPR056527">
    <property type="entry name" value="WD40_RFWD3"/>
</dbReference>
<dbReference type="Proteomes" id="UP000054107">
    <property type="component" value="Unassembled WGS sequence"/>
</dbReference>
<dbReference type="STRING" id="35722.A0A0B7N1X5"/>
<dbReference type="EC" id="2.3.2.27" evidence="4"/>
<dbReference type="GO" id="GO:0016604">
    <property type="term" value="C:nuclear body"/>
    <property type="evidence" value="ECO:0007669"/>
    <property type="project" value="UniProtKB-SubCell"/>
</dbReference>
<evidence type="ECO:0000256" key="6">
    <source>
        <dbReference type="ARBA" id="ARBA00022679"/>
    </source>
</evidence>
<evidence type="ECO:0000256" key="1">
    <source>
        <dbReference type="ARBA" id="ARBA00000900"/>
    </source>
</evidence>
<reference evidence="15 16" key="1">
    <citation type="submission" date="2014-09" db="EMBL/GenBank/DDBJ databases">
        <authorList>
            <person name="Ellenberger Sabrina"/>
        </authorList>
    </citation>
    <scope>NUCLEOTIDE SEQUENCE [LARGE SCALE GENOMIC DNA]</scope>
    <source>
        <strain evidence="15 16">CBS 412.66</strain>
    </source>
</reference>
<dbReference type="GO" id="GO:0061630">
    <property type="term" value="F:ubiquitin protein ligase activity"/>
    <property type="evidence" value="ECO:0007669"/>
    <property type="project" value="UniProtKB-EC"/>
</dbReference>
<keyword evidence="16" id="KW-1185">Reference proteome</keyword>
<dbReference type="InterPro" id="IPR037381">
    <property type="entry name" value="RFWD3"/>
</dbReference>
<dbReference type="Pfam" id="PF23419">
    <property type="entry name" value="WD40_RFWD3"/>
    <property type="match status" value="1"/>
</dbReference>
<comment type="subcellular location">
    <subcellularLocation>
        <location evidence="2">Cytoplasm</location>
    </subcellularLocation>
    <subcellularLocation>
        <location evidence="12">Nucleus</location>
        <location evidence="12">Nuclear body</location>
    </subcellularLocation>
</comment>
<keyword evidence="13" id="KW-0175">Coiled coil</keyword>
<keyword evidence="6" id="KW-0808">Transferase</keyword>
<name>A0A0B7N1X5_9FUNG</name>
<keyword evidence="9" id="KW-0833">Ubl conjugation pathway</keyword>
<sequence length="408" mass="46647">MCMKTARLTDLRNVIPSRLTAKDTASSDKLKAELERKKIQIKEDERSLDNSRLALAVLVNQIKSQEAQLKYRRVMKERAEKLINTPYSQSQHIDTQDNKPKDKPKLKRYAIFFSHQLSENRNVSRVMDFDTLNNLSYVSFKSMESEYGILKLNPQDPNNTKFVPVHTSPIKDIKYGDFGLIMTASLDKSLKFTTVTSNTVADSISLPAPGWSCCYDPNDEYKAICGLADSSVMVYDRRNTKSFLQKYQSPLILPTPMHSLFIRDVNRESTIYCSNLKQTFVWNARSNCKLWDLNQDSGKDKTSTIHQIIDVGSNAEVPTVLTTMKSVVPQNGLTRTYSYTPQDSTNSPIICYSDQVLGSLNLARNNDVLQHFNIRSCPLDIRLFDDKQLAFLTDNRFFLLKPLYDSEQ</sequence>
<keyword evidence="10" id="KW-0234">DNA repair</keyword>
<evidence type="ECO:0000256" key="3">
    <source>
        <dbReference type="ARBA" id="ARBA00004906"/>
    </source>
</evidence>
<evidence type="ECO:0000313" key="15">
    <source>
        <dbReference type="EMBL" id="CEP09515.1"/>
    </source>
</evidence>
<gene>
    <name evidence="15" type="primary">PARPA_03014.1 scaffold 6049</name>
</gene>
<evidence type="ECO:0000256" key="10">
    <source>
        <dbReference type="ARBA" id="ARBA00023204"/>
    </source>
</evidence>
<feature type="domain" description="E3 ubiquitin-protein ligase RFWD3-like WD40" evidence="14">
    <location>
        <begin position="122"/>
        <end position="271"/>
    </location>
</feature>
<dbReference type="Gene3D" id="2.130.10.10">
    <property type="entry name" value="YVTN repeat-like/Quinoprotein amine dehydrogenase"/>
    <property type="match status" value="1"/>
</dbReference>
<keyword evidence="11" id="KW-0539">Nucleus</keyword>
<dbReference type="InterPro" id="IPR036322">
    <property type="entry name" value="WD40_repeat_dom_sf"/>
</dbReference>
<evidence type="ECO:0000256" key="7">
    <source>
        <dbReference type="ARBA" id="ARBA00022737"/>
    </source>
</evidence>
<evidence type="ECO:0000256" key="11">
    <source>
        <dbReference type="ARBA" id="ARBA00023242"/>
    </source>
</evidence>
<dbReference type="GO" id="GO:0036297">
    <property type="term" value="P:interstrand cross-link repair"/>
    <property type="evidence" value="ECO:0007669"/>
    <property type="project" value="InterPro"/>
</dbReference>
<dbReference type="GO" id="GO:0016567">
    <property type="term" value="P:protein ubiquitination"/>
    <property type="evidence" value="ECO:0007669"/>
    <property type="project" value="InterPro"/>
</dbReference>
<evidence type="ECO:0000313" key="16">
    <source>
        <dbReference type="Proteomes" id="UP000054107"/>
    </source>
</evidence>
<dbReference type="EMBL" id="LN721642">
    <property type="protein sequence ID" value="CEP09515.1"/>
    <property type="molecule type" value="Genomic_DNA"/>
</dbReference>
<keyword evidence="8" id="KW-0227">DNA damage</keyword>
<dbReference type="GO" id="GO:0005737">
    <property type="term" value="C:cytoplasm"/>
    <property type="evidence" value="ECO:0007669"/>
    <property type="project" value="UniProtKB-SubCell"/>
</dbReference>
<dbReference type="PANTHER" id="PTHR16047:SF7">
    <property type="entry name" value="E3 UBIQUITIN-PROTEIN LIGASE RFWD3"/>
    <property type="match status" value="1"/>
</dbReference>
<evidence type="ECO:0000256" key="4">
    <source>
        <dbReference type="ARBA" id="ARBA00012483"/>
    </source>
</evidence>
<organism evidence="15 16">
    <name type="scientific">Parasitella parasitica</name>
    <dbReference type="NCBI Taxonomy" id="35722"/>
    <lineage>
        <taxon>Eukaryota</taxon>
        <taxon>Fungi</taxon>
        <taxon>Fungi incertae sedis</taxon>
        <taxon>Mucoromycota</taxon>
        <taxon>Mucoromycotina</taxon>
        <taxon>Mucoromycetes</taxon>
        <taxon>Mucorales</taxon>
        <taxon>Mucorineae</taxon>
        <taxon>Mucoraceae</taxon>
        <taxon>Parasitella</taxon>
    </lineage>
</organism>
<evidence type="ECO:0000256" key="8">
    <source>
        <dbReference type="ARBA" id="ARBA00022763"/>
    </source>
</evidence>
<evidence type="ECO:0000256" key="5">
    <source>
        <dbReference type="ARBA" id="ARBA00022490"/>
    </source>
</evidence>
<dbReference type="AlphaFoldDB" id="A0A0B7N1X5"/>
<evidence type="ECO:0000256" key="9">
    <source>
        <dbReference type="ARBA" id="ARBA00022786"/>
    </source>
</evidence>
<proteinExistence type="predicted"/>
<dbReference type="OrthoDB" id="8062037at2759"/>
<evidence type="ECO:0000256" key="13">
    <source>
        <dbReference type="SAM" id="Coils"/>
    </source>
</evidence>
<comment type="catalytic activity">
    <reaction evidence="1">
        <text>S-ubiquitinyl-[E2 ubiquitin-conjugating enzyme]-L-cysteine + [acceptor protein]-L-lysine = [E2 ubiquitin-conjugating enzyme]-L-cysteine + N(6)-ubiquitinyl-[acceptor protein]-L-lysine.</text>
        <dbReference type="EC" id="2.3.2.27"/>
    </reaction>
</comment>
<comment type="pathway">
    <text evidence="3">Protein modification; protein ubiquitination.</text>
</comment>
<accession>A0A0B7N1X5</accession>